<dbReference type="EMBL" id="JAGPXF010000008">
    <property type="protein sequence ID" value="KAH7232916.1"/>
    <property type="molecule type" value="Genomic_DNA"/>
</dbReference>
<dbReference type="SUPFAM" id="SSF53850">
    <property type="entry name" value="Periplasmic binding protein-like II"/>
    <property type="match status" value="1"/>
</dbReference>
<feature type="chain" id="PRO_5035461024" description="ABC-type Fe3+ transport system" evidence="2">
    <location>
        <begin position="17"/>
        <end position="361"/>
    </location>
</feature>
<keyword evidence="4" id="KW-1185">Reference proteome</keyword>
<gene>
    <name evidence="3" type="ORF">BKA59DRAFT_407766</name>
</gene>
<evidence type="ECO:0000313" key="3">
    <source>
        <dbReference type="EMBL" id="KAH7232916.1"/>
    </source>
</evidence>
<keyword evidence="1 2" id="KW-0732">Signal</keyword>
<dbReference type="PANTHER" id="PTHR30006:SF2">
    <property type="entry name" value="ABC TRANSPORTER SUBSTRATE-BINDING PROTEIN"/>
    <property type="match status" value="1"/>
</dbReference>
<evidence type="ECO:0000256" key="1">
    <source>
        <dbReference type="ARBA" id="ARBA00022729"/>
    </source>
</evidence>
<proteinExistence type="predicted"/>
<sequence>MRLLFISTLFAANAGAYDALLGFDSGPQVETRSLHEIYKAALKEGGIVTSWFGGDEKNQQNAVKKAFEAAFPGVTLNLTVDVSKYHEGSIDEQLAHNAVYVDTIALQTTHDFPRWKEEGALLHYAPVGFDMIYPDFRDSDAAFYGYMGIAWQLIWNSDKLKGKKAPIEFPDFLAPEYKGKLALTYPNDDDAILFQFNLILNKYGTSWFEKLIEQKPRWVRGTATGATLVANPKSPYVATFTSALGLTTGTGSLNATFPKQGRFVSWPQHTAILKDAPHPEGAKLLQNFLLSKNFQKANGFWPVRSDVRPPAGFPELVSQPNTNPDAFVKFMSDRERVERLRFWFEKRLGTAQGPSPLDDDL</sequence>
<dbReference type="AlphaFoldDB" id="A0A8K0RNZ8"/>
<dbReference type="PANTHER" id="PTHR30006">
    <property type="entry name" value="THIAMINE-BINDING PERIPLASMIC PROTEIN-RELATED"/>
    <property type="match status" value="1"/>
</dbReference>
<protein>
    <recommendedName>
        <fullName evidence="5">ABC-type Fe3+ transport system</fullName>
    </recommendedName>
</protein>
<dbReference type="OrthoDB" id="124329at2759"/>
<evidence type="ECO:0000256" key="2">
    <source>
        <dbReference type="SAM" id="SignalP"/>
    </source>
</evidence>
<accession>A0A8K0RNZ8</accession>
<dbReference type="Pfam" id="PF13343">
    <property type="entry name" value="SBP_bac_6"/>
    <property type="match status" value="1"/>
</dbReference>
<name>A0A8K0RNZ8_9HYPO</name>
<reference evidence="3" key="1">
    <citation type="journal article" date="2021" name="Nat. Commun.">
        <title>Genetic determinants of endophytism in the Arabidopsis root mycobiome.</title>
        <authorList>
            <person name="Mesny F."/>
            <person name="Miyauchi S."/>
            <person name="Thiergart T."/>
            <person name="Pickel B."/>
            <person name="Atanasova L."/>
            <person name="Karlsson M."/>
            <person name="Huettel B."/>
            <person name="Barry K.W."/>
            <person name="Haridas S."/>
            <person name="Chen C."/>
            <person name="Bauer D."/>
            <person name="Andreopoulos W."/>
            <person name="Pangilinan J."/>
            <person name="LaButti K."/>
            <person name="Riley R."/>
            <person name="Lipzen A."/>
            <person name="Clum A."/>
            <person name="Drula E."/>
            <person name="Henrissat B."/>
            <person name="Kohler A."/>
            <person name="Grigoriev I.V."/>
            <person name="Martin F.M."/>
            <person name="Hacquard S."/>
        </authorList>
    </citation>
    <scope>NUCLEOTIDE SEQUENCE</scope>
    <source>
        <strain evidence="3">MPI-SDFR-AT-0068</strain>
    </source>
</reference>
<comment type="caution">
    <text evidence="3">The sequence shown here is derived from an EMBL/GenBank/DDBJ whole genome shotgun (WGS) entry which is preliminary data.</text>
</comment>
<feature type="signal peptide" evidence="2">
    <location>
        <begin position="1"/>
        <end position="16"/>
    </location>
</feature>
<organism evidence="3 4">
    <name type="scientific">Fusarium tricinctum</name>
    <dbReference type="NCBI Taxonomy" id="61284"/>
    <lineage>
        <taxon>Eukaryota</taxon>
        <taxon>Fungi</taxon>
        <taxon>Dikarya</taxon>
        <taxon>Ascomycota</taxon>
        <taxon>Pezizomycotina</taxon>
        <taxon>Sordariomycetes</taxon>
        <taxon>Hypocreomycetidae</taxon>
        <taxon>Hypocreales</taxon>
        <taxon>Nectriaceae</taxon>
        <taxon>Fusarium</taxon>
        <taxon>Fusarium tricinctum species complex</taxon>
    </lineage>
</organism>
<evidence type="ECO:0008006" key="5">
    <source>
        <dbReference type="Google" id="ProtNLM"/>
    </source>
</evidence>
<dbReference type="Gene3D" id="3.40.190.10">
    <property type="entry name" value="Periplasmic binding protein-like II"/>
    <property type="match status" value="2"/>
</dbReference>
<dbReference type="Proteomes" id="UP000813427">
    <property type="component" value="Unassembled WGS sequence"/>
</dbReference>
<evidence type="ECO:0000313" key="4">
    <source>
        <dbReference type="Proteomes" id="UP000813427"/>
    </source>
</evidence>